<protein>
    <submittedName>
        <fullName evidence="1">Stage V sporulation protein AE</fullName>
    </submittedName>
</protein>
<organism evidence="1 2">
    <name type="scientific">Paludifilum halophilum</name>
    <dbReference type="NCBI Taxonomy" id="1642702"/>
    <lineage>
        <taxon>Bacteria</taxon>
        <taxon>Bacillati</taxon>
        <taxon>Bacillota</taxon>
        <taxon>Bacilli</taxon>
        <taxon>Bacillales</taxon>
        <taxon>Thermoactinomycetaceae</taxon>
        <taxon>Paludifilum</taxon>
    </lineage>
</organism>
<reference evidence="1 2" key="1">
    <citation type="submission" date="2017-07" db="EMBL/GenBank/DDBJ databases">
        <title>The genome sequence of Paludifilum halophilum highlights mechanisms for microbial adaptation to high salt environemnts.</title>
        <authorList>
            <person name="Belbahri L."/>
        </authorList>
    </citation>
    <scope>NUCLEOTIDE SEQUENCE [LARGE SCALE GENOMIC DNA]</scope>
    <source>
        <strain evidence="1 2">DSM 102817</strain>
    </source>
</reference>
<dbReference type="InterPro" id="IPR025914">
    <property type="entry name" value="SpoVAE"/>
</dbReference>
<dbReference type="RefSeq" id="WP_094262873.1">
    <property type="nucleotide sequence ID" value="NZ_NOWF01000001.1"/>
</dbReference>
<dbReference type="AlphaFoldDB" id="A0A235BC44"/>
<dbReference type="Proteomes" id="UP000215459">
    <property type="component" value="Unassembled WGS sequence"/>
</dbReference>
<evidence type="ECO:0000313" key="2">
    <source>
        <dbReference type="Proteomes" id="UP000215459"/>
    </source>
</evidence>
<proteinExistence type="predicted"/>
<dbReference type="OrthoDB" id="1679631at2"/>
<keyword evidence="2" id="KW-1185">Reference proteome</keyword>
<dbReference type="EMBL" id="NOWF01000001">
    <property type="protein sequence ID" value="OYD09772.1"/>
    <property type="molecule type" value="Genomic_DNA"/>
</dbReference>
<evidence type="ECO:0000313" key="1">
    <source>
        <dbReference type="EMBL" id="OYD09772.1"/>
    </source>
</evidence>
<dbReference type="Pfam" id="PF14097">
    <property type="entry name" value="SpoVAE"/>
    <property type="match status" value="1"/>
</dbReference>
<name>A0A235BC44_9BACL</name>
<accession>A0A235BC44</accession>
<sequence>MKRQVILITDGDRVARETVEQVAEKIGGRCISSSAGNPTPLDGPGLVDLIEKAAYDPVLVMFDDCGSRHKGRGETALEYVISHPAIEVLGVVAVASNSDSVEGTPVHVALDQEGHIVGHGVDKDGVEIPDAPLRIYGDTVDVLNRFRLPMVVGIGDVGKMSHHDDRDWGAPVTTKAVMIILEENGWGMTAHQKD</sequence>
<comment type="caution">
    <text evidence="1">The sequence shown here is derived from an EMBL/GenBank/DDBJ whole genome shotgun (WGS) entry which is preliminary data.</text>
</comment>
<gene>
    <name evidence="1" type="ORF">CHM34_01905</name>
</gene>